<evidence type="ECO:0000313" key="4">
    <source>
        <dbReference type="Proteomes" id="UP000536442"/>
    </source>
</evidence>
<feature type="compositionally biased region" description="Basic and acidic residues" evidence="1">
    <location>
        <begin position="619"/>
        <end position="633"/>
    </location>
</feature>
<accession>A0A851HNH8</accession>
<dbReference type="Proteomes" id="UP000536442">
    <property type="component" value="Unassembled WGS sequence"/>
</dbReference>
<organism evidence="3 4">
    <name type="scientific">Marinobacter adhaerens</name>
    <dbReference type="NCBI Taxonomy" id="1033846"/>
    <lineage>
        <taxon>Bacteria</taxon>
        <taxon>Pseudomonadati</taxon>
        <taxon>Pseudomonadota</taxon>
        <taxon>Gammaproteobacteria</taxon>
        <taxon>Pseudomonadales</taxon>
        <taxon>Marinobacteraceae</taxon>
        <taxon>Marinobacter</taxon>
    </lineage>
</organism>
<evidence type="ECO:0000256" key="1">
    <source>
        <dbReference type="SAM" id="MobiDB-lite"/>
    </source>
</evidence>
<name>A0A851HNH8_9GAMM</name>
<reference evidence="3 4" key="1">
    <citation type="submission" date="2020-03" db="EMBL/GenBank/DDBJ databases">
        <title>Metagenomic, metatranscriptomic, and metabolomic analyses revealed the key microbes and metabolic features during the fermentation of ganjang, Korean traditional soy sauce.</title>
        <authorList>
            <person name="Chun B.H."/>
            <person name="Jeon C.O."/>
        </authorList>
    </citation>
    <scope>NUCLEOTIDE SEQUENCE [LARGE SCALE GENOMIC DNA]</scope>
    <source>
        <strain evidence="3 4">KG14</strain>
    </source>
</reference>
<feature type="transmembrane region" description="Helical" evidence="2">
    <location>
        <begin position="396"/>
        <end position="420"/>
    </location>
</feature>
<feature type="transmembrane region" description="Helical" evidence="2">
    <location>
        <begin position="21"/>
        <end position="39"/>
    </location>
</feature>
<dbReference type="EMBL" id="JABEVQ010000003">
    <property type="protein sequence ID" value="NWN91359.1"/>
    <property type="molecule type" value="Genomic_DNA"/>
</dbReference>
<feature type="transmembrane region" description="Helical" evidence="2">
    <location>
        <begin position="230"/>
        <end position="253"/>
    </location>
</feature>
<keyword evidence="2" id="KW-0472">Membrane</keyword>
<gene>
    <name evidence="3" type="ORF">HLV39_07605</name>
</gene>
<feature type="transmembrane region" description="Helical" evidence="2">
    <location>
        <begin position="440"/>
        <end position="460"/>
    </location>
</feature>
<feature type="compositionally biased region" description="Basic and acidic residues" evidence="1">
    <location>
        <begin position="570"/>
        <end position="596"/>
    </location>
</feature>
<proteinExistence type="predicted"/>
<protein>
    <submittedName>
        <fullName evidence="3">Uncharacterized protein</fullName>
    </submittedName>
</protein>
<feature type="compositionally biased region" description="Polar residues" evidence="1">
    <location>
        <begin position="602"/>
        <end position="611"/>
    </location>
</feature>
<dbReference type="AlphaFoldDB" id="A0A851HNH8"/>
<keyword evidence="2" id="KW-1133">Transmembrane helix</keyword>
<feature type="transmembrane region" description="Helical" evidence="2">
    <location>
        <begin position="273"/>
        <end position="299"/>
    </location>
</feature>
<comment type="caution">
    <text evidence="3">The sequence shown here is derived from an EMBL/GenBank/DDBJ whole genome shotgun (WGS) entry which is preliminary data.</text>
</comment>
<evidence type="ECO:0000256" key="2">
    <source>
        <dbReference type="SAM" id="Phobius"/>
    </source>
</evidence>
<keyword evidence="4" id="KW-1185">Reference proteome</keyword>
<feature type="transmembrane region" description="Helical" evidence="2">
    <location>
        <begin position="162"/>
        <end position="181"/>
    </location>
</feature>
<feature type="region of interest" description="Disordered" evidence="1">
    <location>
        <begin position="570"/>
        <end position="633"/>
    </location>
</feature>
<keyword evidence="2" id="KW-0812">Transmembrane</keyword>
<feature type="transmembrane region" description="Helical" evidence="2">
    <location>
        <begin position="187"/>
        <end position="209"/>
    </location>
</feature>
<sequence length="633" mass="70281">MLQDEVSVRSIKTHRFEGLIRSVRGVILTAIGVYLLLQIQPLLSTDKAQAWLSLAIGSVFVIGGFKALGVGLFQVMRFFVGRMAPASLTENVAREAVQEREPTLYNPKTIHSMLMSKTNPTFTEPKGWFARAVHSVFPGLIVTPWPIRNAAKTLVMKITRSLIALGAFLVASLVVMMVFAGSEGGEAGSIVVSLALQLVLLIYLGLVWVKLGNPLARENMTKLHTYSSGGLALVVIGAIVVPVLMAQGWIALWENLSPGDRASFIQLLPAVEPVFRTGTLLTLTIICAIGLTALAVVLIRARISMVEIKTSSSEKNSSWRFDLHPRQIFTTLRDLVLMQRREQELPNRMYLDENDTGQANRDNEQFNGDLITEIQPVVEEVSESAAMRYSRIGGTVTAQVLMLIGAILFWQAAVSVLPHMNAWDQLVSQNAGVDAVFTQLFIPAGGTAAMLLAGLLMMGFGRTLDRICHMFWAEIFFRSKVFDFHCEGTVMRATHYRGADRHSSSSEQDVFTFDTTYFALAADAVSSTFAVSGQYNLEQPRYVLSMTACDGFMNSVMGDLEDEFRRRNEEIQNEKRQDKDQRLDYIRQEQEARRTGDMTAQGLATHQQQALDSAMPEADPERQKISRWEGEGD</sequence>
<feature type="transmembrane region" description="Helical" evidence="2">
    <location>
        <begin position="51"/>
        <end position="73"/>
    </location>
</feature>
<evidence type="ECO:0000313" key="3">
    <source>
        <dbReference type="EMBL" id="NWN91359.1"/>
    </source>
</evidence>